<accession>A0A8S5S3J9</accession>
<reference evidence="1" key="1">
    <citation type="journal article" date="2021" name="Proc. Natl. Acad. Sci. U.S.A.">
        <title>A Catalog of Tens of Thousands of Viruses from Human Metagenomes Reveals Hidden Associations with Chronic Diseases.</title>
        <authorList>
            <person name="Tisza M.J."/>
            <person name="Buck C.B."/>
        </authorList>
    </citation>
    <scope>NUCLEOTIDE SEQUENCE</scope>
    <source>
        <strain evidence="1">CtBLh2</strain>
    </source>
</reference>
<organism evidence="1">
    <name type="scientific">Siphoviridae sp. ctBLh2</name>
    <dbReference type="NCBI Taxonomy" id="2827803"/>
    <lineage>
        <taxon>Viruses</taxon>
        <taxon>Duplodnaviria</taxon>
        <taxon>Heunggongvirae</taxon>
        <taxon>Uroviricota</taxon>
        <taxon>Caudoviricetes</taxon>
    </lineage>
</organism>
<evidence type="ECO:0000313" key="1">
    <source>
        <dbReference type="EMBL" id="DAF45534.1"/>
    </source>
</evidence>
<name>A0A8S5S3J9_9CAUD</name>
<protein>
    <submittedName>
        <fullName evidence="1">Uncharacterized protein</fullName>
    </submittedName>
</protein>
<proteinExistence type="predicted"/>
<dbReference type="EMBL" id="BK032514">
    <property type="protein sequence ID" value="DAF45534.1"/>
    <property type="molecule type" value="Genomic_DNA"/>
</dbReference>
<sequence>MLLTSMTYREMYDHLAADKYKVDIKQEYLRPKAIKAFRKTSRFPAWELYEYKIPATNNQYIIYFYAETRTRAEYPEVGSFCIVYADKHRFVVQWGASGYKHTPDSKMVGVRQISAYTSHFFQRYRERFLKDESLSANEVAVRYFSRNTTVMPLQQNEGINRNHEKYGEYGKYAFRIRDGICFTYMKAEGMISEDGDRHKDKVDTVYVCYTTFMNESGMTESQRNAIFQEHCMQWRQLYDTFLSEAKNGTITLRIEP</sequence>